<dbReference type="PANTHER" id="PTHR37418">
    <property type="entry name" value="3-KETO-5-AMINOHEXANOATE CLEAVAGE ENZYME-RELATED"/>
    <property type="match status" value="1"/>
</dbReference>
<comment type="cofactor">
    <cofactor evidence="1">
        <name>Zn(2+)</name>
        <dbReference type="ChEBI" id="CHEBI:29105"/>
    </cofactor>
</comment>
<dbReference type="AlphaFoldDB" id="A0A1H9QSS9"/>
<gene>
    <name evidence="5" type="ORF">SAMN04488559_102263</name>
</gene>
<proteinExistence type="predicted"/>
<dbReference type="STRING" id="142588.SAMN04488559_102263"/>
<keyword evidence="6" id="KW-1185">Reference proteome</keyword>
<name>A0A1H9QSS9_9LACT</name>
<protein>
    <submittedName>
        <fullName evidence="5">Uncharacterized conserved protein, DUF849 family</fullName>
    </submittedName>
</protein>
<keyword evidence="2" id="KW-0808">Transferase</keyword>
<sequence>MKNKVIITVATTGGYTSKAHNPNVPLTPVEIADEVYKCYQAGAAIAHIHVRDEDGNPTMDFAKFKETVDLIRAKCDIVMNITTSGGTGFNDDERMKPFAELLPEIASYDCGTMNWQHQTIFENNPAFLEKLGHKMQEVNVKPEIEVFDPGMLYTALHYVKTGVLKEPLHFQFVLGAPGGIAATVENLVYLKSLLPENATWSAFGIGKESTPILMTTLALGGHVRVGMEDNSYLFRGKLADSNVDFVERAKTLIAELGKEVATPNEARAILGLTKKV</sequence>
<dbReference type="GO" id="GO:0043720">
    <property type="term" value="F:3-keto-5-aminohexanoate cleavage activity"/>
    <property type="evidence" value="ECO:0007669"/>
    <property type="project" value="InterPro"/>
</dbReference>
<accession>A0A1H9QSS9</accession>
<reference evidence="5 6" key="1">
    <citation type="submission" date="2016-10" db="EMBL/GenBank/DDBJ databases">
        <authorList>
            <person name="de Groot N.N."/>
        </authorList>
    </citation>
    <scope>NUCLEOTIDE SEQUENCE [LARGE SCALE GENOMIC DNA]</scope>
    <source>
        <strain evidence="5 6">DSM 13760</strain>
    </source>
</reference>
<dbReference type="EMBL" id="FOHA01000002">
    <property type="protein sequence ID" value="SER63522.1"/>
    <property type="molecule type" value="Genomic_DNA"/>
</dbReference>
<evidence type="ECO:0000313" key="5">
    <source>
        <dbReference type="EMBL" id="SER63522.1"/>
    </source>
</evidence>
<dbReference type="RefSeq" id="WP_218139631.1">
    <property type="nucleotide sequence ID" value="NZ_FOHA01000002.1"/>
</dbReference>
<keyword evidence="3" id="KW-0479">Metal-binding</keyword>
<evidence type="ECO:0000256" key="4">
    <source>
        <dbReference type="ARBA" id="ARBA00022833"/>
    </source>
</evidence>
<keyword evidence="4" id="KW-0862">Zinc</keyword>
<dbReference type="InterPro" id="IPR013785">
    <property type="entry name" value="Aldolase_TIM"/>
</dbReference>
<dbReference type="Gene3D" id="3.20.20.70">
    <property type="entry name" value="Aldolase class I"/>
    <property type="match status" value="1"/>
</dbReference>
<organism evidence="5 6">
    <name type="scientific">Isobaculum melis</name>
    <dbReference type="NCBI Taxonomy" id="142588"/>
    <lineage>
        <taxon>Bacteria</taxon>
        <taxon>Bacillati</taxon>
        <taxon>Bacillota</taxon>
        <taxon>Bacilli</taxon>
        <taxon>Lactobacillales</taxon>
        <taxon>Carnobacteriaceae</taxon>
        <taxon>Isobaculum</taxon>
    </lineage>
</organism>
<evidence type="ECO:0000313" key="6">
    <source>
        <dbReference type="Proteomes" id="UP000198948"/>
    </source>
</evidence>
<dbReference type="Pfam" id="PF05853">
    <property type="entry name" value="BKACE"/>
    <property type="match status" value="1"/>
</dbReference>
<evidence type="ECO:0000256" key="3">
    <source>
        <dbReference type="ARBA" id="ARBA00022723"/>
    </source>
</evidence>
<dbReference type="PANTHER" id="PTHR37418:SF2">
    <property type="entry name" value="3-KETO-5-AMINOHEXANOATE CLEAVAGE ENZYME"/>
    <property type="match status" value="1"/>
</dbReference>
<evidence type="ECO:0000256" key="1">
    <source>
        <dbReference type="ARBA" id="ARBA00001947"/>
    </source>
</evidence>
<dbReference type="Proteomes" id="UP000198948">
    <property type="component" value="Unassembled WGS sequence"/>
</dbReference>
<dbReference type="GO" id="GO:0046872">
    <property type="term" value="F:metal ion binding"/>
    <property type="evidence" value="ECO:0007669"/>
    <property type="project" value="UniProtKB-KW"/>
</dbReference>
<dbReference type="InterPro" id="IPR008567">
    <property type="entry name" value="BKACE"/>
</dbReference>
<evidence type="ECO:0000256" key="2">
    <source>
        <dbReference type="ARBA" id="ARBA00022679"/>
    </source>
</evidence>